<feature type="region of interest" description="Disordered" evidence="1">
    <location>
        <begin position="18"/>
        <end position="46"/>
    </location>
</feature>
<dbReference type="EMBL" id="SJPY01000006">
    <property type="protein sequence ID" value="TWU38838.1"/>
    <property type="molecule type" value="Genomic_DNA"/>
</dbReference>
<evidence type="ECO:0000256" key="1">
    <source>
        <dbReference type="SAM" id="MobiDB-lite"/>
    </source>
</evidence>
<evidence type="ECO:0000313" key="3">
    <source>
        <dbReference type="Proteomes" id="UP000315471"/>
    </source>
</evidence>
<keyword evidence="3" id="KW-1185">Reference proteome</keyword>
<evidence type="ECO:0000313" key="2">
    <source>
        <dbReference type="EMBL" id="TWU38838.1"/>
    </source>
</evidence>
<reference evidence="2 3" key="1">
    <citation type="submission" date="2019-02" db="EMBL/GenBank/DDBJ databases">
        <title>Deep-cultivation of Planctomycetes and their phenomic and genomic characterization uncovers novel biology.</title>
        <authorList>
            <person name="Wiegand S."/>
            <person name="Jogler M."/>
            <person name="Boedeker C."/>
            <person name="Pinto D."/>
            <person name="Vollmers J."/>
            <person name="Rivas-Marin E."/>
            <person name="Kohn T."/>
            <person name="Peeters S.H."/>
            <person name="Heuer A."/>
            <person name="Rast P."/>
            <person name="Oberbeckmann S."/>
            <person name="Bunk B."/>
            <person name="Jeske O."/>
            <person name="Meyerdierks A."/>
            <person name="Storesund J.E."/>
            <person name="Kallscheuer N."/>
            <person name="Luecker S."/>
            <person name="Lage O.M."/>
            <person name="Pohl T."/>
            <person name="Merkel B.J."/>
            <person name="Hornburger P."/>
            <person name="Mueller R.-W."/>
            <person name="Bruemmer F."/>
            <person name="Labrenz M."/>
            <person name="Spormann A.M."/>
            <person name="Op Den Camp H."/>
            <person name="Overmann J."/>
            <person name="Amann R."/>
            <person name="Jetten M.S.M."/>
            <person name="Mascher T."/>
            <person name="Medema M.H."/>
            <person name="Devos D.P."/>
            <person name="Kaster A.-K."/>
            <person name="Ovreas L."/>
            <person name="Rohde M."/>
            <person name="Galperin M.Y."/>
            <person name="Jogler C."/>
        </authorList>
    </citation>
    <scope>NUCLEOTIDE SEQUENCE [LARGE SCALE GENOMIC DNA]</scope>
    <source>
        <strain evidence="2 3">Q31b</strain>
    </source>
</reference>
<proteinExistence type="predicted"/>
<name>A0A5C6DQ13_9BACT</name>
<protein>
    <submittedName>
        <fullName evidence="2">Uncharacterized protein</fullName>
    </submittedName>
</protein>
<sequence length="98" mass="10646">MNTIKPLNVAVSQTFTPTALDSKAQGRRPGAPWVADPHEHEKPQRGLTTLSSTRIVEPRWGSSLPEASATQGALARPWASECNRVAVFAHVYANDIQV</sequence>
<dbReference type="Proteomes" id="UP000315471">
    <property type="component" value="Unassembled WGS sequence"/>
</dbReference>
<organism evidence="2 3">
    <name type="scientific">Novipirellula aureliae</name>
    <dbReference type="NCBI Taxonomy" id="2527966"/>
    <lineage>
        <taxon>Bacteria</taxon>
        <taxon>Pseudomonadati</taxon>
        <taxon>Planctomycetota</taxon>
        <taxon>Planctomycetia</taxon>
        <taxon>Pirellulales</taxon>
        <taxon>Pirellulaceae</taxon>
        <taxon>Novipirellula</taxon>
    </lineage>
</organism>
<gene>
    <name evidence="2" type="ORF">Q31b_39160</name>
</gene>
<accession>A0A5C6DQ13</accession>
<dbReference type="AlphaFoldDB" id="A0A5C6DQ13"/>
<comment type="caution">
    <text evidence="2">The sequence shown here is derived from an EMBL/GenBank/DDBJ whole genome shotgun (WGS) entry which is preliminary data.</text>
</comment>